<feature type="compositionally biased region" description="Polar residues" evidence="1">
    <location>
        <begin position="971"/>
        <end position="987"/>
    </location>
</feature>
<feature type="compositionally biased region" description="Polar residues" evidence="1">
    <location>
        <begin position="623"/>
        <end position="632"/>
    </location>
</feature>
<feature type="region of interest" description="Disordered" evidence="1">
    <location>
        <begin position="862"/>
        <end position="898"/>
    </location>
</feature>
<feature type="region of interest" description="Disordered" evidence="1">
    <location>
        <begin position="933"/>
        <end position="987"/>
    </location>
</feature>
<feature type="compositionally biased region" description="Polar residues" evidence="1">
    <location>
        <begin position="862"/>
        <end position="873"/>
    </location>
</feature>
<proteinExistence type="predicted"/>
<name>F0UNT1_AJEC8</name>
<feature type="compositionally biased region" description="Polar residues" evidence="1">
    <location>
        <begin position="879"/>
        <end position="888"/>
    </location>
</feature>
<feature type="compositionally biased region" description="Polar residues" evidence="1">
    <location>
        <begin position="387"/>
        <end position="418"/>
    </location>
</feature>
<feature type="region of interest" description="Disordered" evidence="1">
    <location>
        <begin position="729"/>
        <end position="757"/>
    </location>
</feature>
<evidence type="ECO:0000313" key="2">
    <source>
        <dbReference type="EMBL" id="EGC46843.1"/>
    </source>
</evidence>
<dbReference type="STRING" id="544711.F0UNT1"/>
<feature type="region of interest" description="Disordered" evidence="1">
    <location>
        <begin position="267"/>
        <end position="339"/>
    </location>
</feature>
<evidence type="ECO:0000313" key="3">
    <source>
        <dbReference type="Proteomes" id="UP000008142"/>
    </source>
</evidence>
<reference evidence="3" key="1">
    <citation type="submission" date="2008-07" db="EMBL/GenBank/DDBJ databases">
        <title>Annotation of Ajellomyces capsulatus strain H88.</title>
        <authorList>
            <person name="Champion M."/>
            <person name="Cuomo C."/>
            <person name="Ma L.-J."/>
            <person name="Henn M.R."/>
            <person name="Sil A."/>
            <person name="Goldman B."/>
            <person name="Young S.K."/>
            <person name="Kodira C.D."/>
            <person name="Zeng Q."/>
            <person name="Koehrsen M."/>
            <person name="Alvarado L."/>
            <person name="Berlin A."/>
            <person name="Borenstein D."/>
            <person name="Chen Z."/>
            <person name="Engels R."/>
            <person name="Freedman E."/>
            <person name="Gellesch M."/>
            <person name="Goldberg J."/>
            <person name="Griggs A."/>
            <person name="Gujja S."/>
            <person name="Heiman D."/>
            <person name="Hepburn T."/>
            <person name="Howarth C."/>
            <person name="Jen D."/>
            <person name="Larson L."/>
            <person name="Lewis B."/>
            <person name="Mehta T."/>
            <person name="Park D."/>
            <person name="Pearson M."/>
            <person name="Roberts A."/>
            <person name="Saif S."/>
            <person name="Shea T."/>
            <person name="Shenoy N."/>
            <person name="Sisk P."/>
            <person name="Stolte C."/>
            <person name="Sykes S."/>
            <person name="Walk T."/>
            <person name="White J."/>
            <person name="Yandava C."/>
            <person name="Klein B."/>
            <person name="McEwen J.G."/>
            <person name="Puccia R."/>
            <person name="Goldman G.H."/>
            <person name="Felipe M.S."/>
            <person name="Nino-Vega G."/>
            <person name="San-Blas G."/>
            <person name="Taylor J."/>
            <person name="Mendoza L."/>
            <person name="Galagan J."/>
            <person name="Nusbaum C."/>
            <person name="Birren B."/>
        </authorList>
    </citation>
    <scope>NUCLEOTIDE SEQUENCE [LARGE SCALE GENOMIC DNA]</scope>
    <source>
        <strain evidence="3">H88</strain>
    </source>
</reference>
<gene>
    <name evidence="2" type="ORF">HCEG_06058</name>
</gene>
<accession>F0UNT1</accession>
<feature type="compositionally biased region" description="Polar residues" evidence="1">
    <location>
        <begin position="587"/>
        <end position="600"/>
    </location>
</feature>
<evidence type="ECO:0000256" key="1">
    <source>
        <dbReference type="SAM" id="MobiDB-lite"/>
    </source>
</evidence>
<dbReference type="VEuPathDB" id="FungiDB:I7I53_00119"/>
<feature type="region of interest" description="Disordered" evidence="1">
    <location>
        <begin position="778"/>
        <end position="841"/>
    </location>
</feature>
<dbReference type="AlphaFoldDB" id="F0UNT1"/>
<dbReference type="HOGENOM" id="CLU_317145_0_0_1"/>
<dbReference type="EMBL" id="DS990640">
    <property type="protein sequence ID" value="EGC46843.1"/>
    <property type="molecule type" value="Genomic_DNA"/>
</dbReference>
<feature type="region of interest" description="Disordered" evidence="1">
    <location>
        <begin position="148"/>
        <end position="167"/>
    </location>
</feature>
<feature type="compositionally biased region" description="Low complexity" evidence="1">
    <location>
        <begin position="817"/>
        <end position="833"/>
    </location>
</feature>
<feature type="compositionally biased region" description="Basic and acidic residues" evidence="1">
    <location>
        <begin position="419"/>
        <end position="432"/>
    </location>
</feature>
<dbReference type="Proteomes" id="UP000008142">
    <property type="component" value="Unassembled WGS sequence"/>
</dbReference>
<dbReference type="OrthoDB" id="5419922at2759"/>
<sequence>MEKVWLDETLLLLLSTSDKRSGSDVLRKCREKKDGLFCDEETLVGGEADWPRDERLKELEMRSRKEAALRIRDVVEVVEMYIAQTTVCAYAEFQDPSSISICILERINNFVGPATSRSSRNLEFYWDTGPCDLELWLACSLDLHQGHSSSKSRLQHPRRSIQYRQAAPRSPNAALDVPVIEFPIPHPWLIPSLEAMVFKRHTSPLHFEPLSPLPSELLSEFSDSDDGLDRATRAAKWRKIERLGQDYLEGRPLFILSAGLKGPLENGWVNPWKRNTEKDKTPPQKLSLPKQDKERGLKNGVQSSIAVPSETPSRPLKRPSNRPSRVRRQGSGFESSLEPEQILELQSNQVQRQASGKDSGLLGADVFNNARRMPSNSIFSKPRAASAQVNSTTTERTHRSISSSTPNRCSVDANNSWLKTDERRPHLEEYERSTGSSPTPGYRPRPSVKPGHGAGRPHDKNRQRVCDLINDDSRSYTPPRIAFTPINGQGVLSSASSKTTGQLLPEEGLSSEKGLRSPGGGSHFSKPGKPASAFTSHSSSKKKREVPPLEGNTACKTVAMIQPPGSFQAGLSTDGFPESQYRLHDQPASSSDTISNSNCNIERDKHCRSQPLQHKTLPRSTEKSQINNSSHTLPADPTPNGKDGLQDSLQISSNATASATIPSAQIVPDHFKFPIPTISLHSTYFSAAYSSAVRRGSQNGDYEEHLSTQAPVPSAQKLARDELVIPTKLDDTKASKANEASKVAAGGEQAKRSHLSKASISNVRAITPFFSTVKRIKPGKRSEAEVATVDAAGKNKGQQKQGQNGNRARNSAVFNDPSSPASHSRSQSRSPSPKATSPPCLSSHPFNAPCASIIEKISQCVPSGESQSSNPASTLPHFNLTSSTNDTRGYQDCQGQGPGWENFDLSQAIAEAGTFLGTWDFDKVDLERVTQGDNTNSVNSIKSHGNTRSRNANDNSNSGGAKCEIPLLPASSGTKLQSILKPNTPGQ</sequence>
<feature type="compositionally biased region" description="Basic residues" evidence="1">
    <location>
        <begin position="315"/>
        <end position="328"/>
    </location>
</feature>
<protein>
    <submittedName>
        <fullName evidence="2">Uncharacterized protein</fullName>
    </submittedName>
</protein>
<organism evidence="3">
    <name type="scientific">Ajellomyces capsulatus (strain H88)</name>
    <name type="common">Darling's disease fungus</name>
    <name type="synonym">Histoplasma capsulatum</name>
    <dbReference type="NCBI Taxonomy" id="544711"/>
    <lineage>
        <taxon>Eukaryota</taxon>
        <taxon>Fungi</taxon>
        <taxon>Dikarya</taxon>
        <taxon>Ascomycota</taxon>
        <taxon>Pezizomycotina</taxon>
        <taxon>Eurotiomycetes</taxon>
        <taxon>Eurotiomycetidae</taxon>
        <taxon>Onygenales</taxon>
        <taxon>Ajellomycetaceae</taxon>
        <taxon>Histoplasma</taxon>
    </lineage>
</organism>
<feature type="compositionally biased region" description="Polar residues" evidence="1">
    <location>
        <begin position="933"/>
        <end position="959"/>
    </location>
</feature>
<dbReference type="OMA" id="WVNPWRK"/>
<feature type="compositionally biased region" description="Basic and acidic residues" evidence="1">
    <location>
        <begin position="456"/>
        <end position="465"/>
    </location>
</feature>
<feature type="compositionally biased region" description="Low complexity" evidence="1">
    <location>
        <begin position="791"/>
        <end position="810"/>
    </location>
</feature>
<feature type="compositionally biased region" description="Polar residues" evidence="1">
    <location>
        <begin position="486"/>
        <end position="502"/>
    </location>
</feature>
<feature type="region of interest" description="Disordered" evidence="1">
    <location>
        <begin position="374"/>
        <end position="549"/>
    </location>
</feature>
<feature type="region of interest" description="Disordered" evidence="1">
    <location>
        <begin position="566"/>
        <end position="648"/>
    </location>
</feature>
<feature type="compositionally biased region" description="Polar residues" evidence="1">
    <location>
        <begin position="300"/>
        <end position="312"/>
    </location>
</feature>